<accession>A0A645HT62</accession>
<name>A0A645HT62_9ZZZZ</name>
<comment type="caution">
    <text evidence="1">The sequence shown here is derived from an EMBL/GenBank/DDBJ whole genome shotgun (WGS) entry which is preliminary data.</text>
</comment>
<dbReference type="EMBL" id="VSSQ01093886">
    <property type="protein sequence ID" value="MPN38573.1"/>
    <property type="molecule type" value="Genomic_DNA"/>
</dbReference>
<sequence>MCGSTYSKKMPNMVPFGGTFNGEPDFAHGADERVLIDRLLRSTCIMAHALKELANE</sequence>
<reference evidence="1" key="1">
    <citation type="submission" date="2019-08" db="EMBL/GenBank/DDBJ databases">
        <authorList>
            <person name="Kucharzyk K."/>
            <person name="Murdoch R.W."/>
            <person name="Higgins S."/>
            <person name="Loffler F."/>
        </authorList>
    </citation>
    <scope>NUCLEOTIDE SEQUENCE</scope>
</reference>
<dbReference type="Gene3D" id="3.40.630.10">
    <property type="entry name" value="Zn peptidases"/>
    <property type="match status" value="1"/>
</dbReference>
<protein>
    <recommendedName>
        <fullName evidence="2">Dipeptidase</fullName>
    </recommendedName>
</protein>
<dbReference type="SUPFAM" id="SSF53187">
    <property type="entry name" value="Zn-dependent exopeptidases"/>
    <property type="match status" value="1"/>
</dbReference>
<evidence type="ECO:0000313" key="1">
    <source>
        <dbReference type="EMBL" id="MPN38573.1"/>
    </source>
</evidence>
<proteinExistence type="predicted"/>
<organism evidence="1">
    <name type="scientific">bioreactor metagenome</name>
    <dbReference type="NCBI Taxonomy" id="1076179"/>
    <lineage>
        <taxon>unclassified sequences</taxon>
        <taxon>metagenomes</taxon>
        <taxon>ecological metagenomes</taxon>
    </lineage>
</organism>
<gene>
    <name evidence="1" type="ORF">SDC9_186097</name>
</gene>
<evidence type="ECO:0008006" key="2">
    <source>
        <dbReference type="Google" id="ProtNLM"/>
    </source>
</evidence>
<dbReference type="AlphaFoldDB" id="A0A645HT62"/>